<dbReference type="Proteomes" id="UP000272412">
    <property type="component" value="Unassembled WGS sequence"/>
</dbReference>
<sequence>MGGCAVPVYEGAAVQPVPVVIGVHDVDRSLVKNNGKVHVCSITPFTQTYRSEHSSLGRAKLEVRKQCLTRHHEMFCKPRDISCETYD</sequence>
<dbReference type="EMBL" id="RPFL01000010">
    <property type="protein sequence ID" value="RPD89061.1"/>
    <property type="molecule type" value="Genomic_DNA"/>
</dbReference>
<keyword evidence="2" id="KW-1185">Reference proteome</keyword>
<accession>A0A3N4MZ61</accession>
<name>A0A3N4MZ61_9NEIS</name>
<comment type="caution">
    <text evidence="1">The sequence shown here is derived from an EMBL/GenBank/DDBJ whole genome shotgun (WGS) entry which is preliminary data.</text>
</comment>
<reference evidence="1 2" key="1">
    <citation type="submission" date="2018-11" db="EMBL/GenBank/DDBJ databases">
        <title>Neisseria weixii sp. nov. isolated from the rectal contents of plateau pika (Ochotona cruzoniae).</title>
        <authorList>
            <person name="Zhang G."/>
        </authorList>
    </citation>
    <scope>NUCLEOTIDE SEQUENCE [LARGE SCALE GENOMIC DNA]</scope>
    <source>
        <strain evidence="1 2">10009</strain>
    </source>
</reference>
<proteinExistence type="predicted"/>
<evidence type="ECO:0000313" key="1">
    <source>
        <dbReference type="EMBL" id="RPD89061.1"/>
    </source>
</evidence>
<gene>
    <name evidence="1" type="ORF">EGK74_05130</name>
</gene>
<evidence type="ECO:0000313" key="2">
    <source>
        <dbReference type="Proteomes" id="UP000272412"/>
    </source>
</evidence>
<dbReference type="AlphaFoldDB" id="A0A3N4MZ61"/>
<protein>
    <submittedName>
        <fullName evidence="1">Uncharacterized protein</fullName>
    </submittedName>
</protein>
<dbReference type="OrthoDB" id="6650121at2"/>
<organism evidence="1 2">
    <name type="scientific">Neisseria weixii</name>
    <dbReference type="NCBI Taxonomy" id="1853276"/>
    <lineage>
        <taxon>Bacteria</taxon>
        <taxon>Pseudomonadati</taxon>
        <taxon>Pseudomonadota</taxon>
        <taxon>Betaproteobacteria</taxon>
        <taxon>Neisseriales</taxon>
        <taxon>Neisseriaceae</taxon>
        <taxon>Neisseria</taxon>
    </lineage>
</organism>